<accession>A0A7D6C7I8</accession>
<reference evidence="1" key="1">
    <citation type="submission" date="2020-08" db="EMBL/GenBank/DDBJ databases">
        <title>A bifunctional nitrone conjugated secondary metabolite targeting the ribosome.</title>
        <authorList>
            <person name="Limbrick E.M."/>
            <person name="Graf M."/>
            <person name="Derewacz D.K."/>
            <person name="Nguyen F."/>
            <person name="Spraggins J.M."/>
            <person name="Wieland M."/>
            <person name="Ynigez-Gutierrez A.E."/>
            <person name="Reisman B.J."/>
            <person name="Zinshteyn B."/>
            <person name="McCulloch K."/>
            <person name="Iverson T.M."/>
            <person name="Green R."/>
            <person name="Wilson D.N."/>
            <person name="Bachmann B.O."/>
        </authorList>
    </citation>
    <scope>NUCLEOTIDE SEQUENCE</scope>
    <source>
        <strain evidence="1">Africana</strain>
    </source>
</reference>
<proteinExistence type="predicted"/>
<evidence type="ECO:0000313" key="1">
    <source>
        <dbReference type="EMBL" id="QLJ98867.1"/>
    </source>
</evidence>
<sequence length="46" mass="5368">MRTRIDVQHFVKIRSHLATAGKYDIGILNALNRLAKDQPWLRQPPE</sequence>
<gene>
    <name evidence="1" type="ORF">HZU44_01215</name>
</gene>
<dbReference type="AlphaFoldDB" id="A0A7D6C7I8"/>
<name>A0A7D6C7I8_9ACTN</name>
<protein>
    <submittedName>
        <fullName evidence="1">Uncharacterized protein</fullName>
    </submittedName>
</protein>
<dbReference type="EMBL" id="CP058905">
    <property type="protein sequence ID" value="QLJ98867.1"/>
    <property type="molecule type" value="Genomic_DNA"/>
</dbReference>
<organism evidence="1">
    <name type="scientific">Micromonospora carbonacea</name>
    <dbReference type="NCBI Taxonomy" id="47853"/>
    <lineage>
        <taxon>Bacteria</taxon>
        <taxon>Bacillati</taxon>
        <taxon>Actinomycetota</taxon>
        <taxon>Actinomycetes</taxon>
        <taxon>Micromonosporales</taxon>
        <taxon>Micromonosporaceae</taxon>
        <taxon>Micromonospora</taxon>
    </lineage>
</organism>